<evidence type="ECO:0000256" key="1">
    <source>
        <dbReference type="ARBA" id="ARBA00009477"/>
    </source>
</evidence>
<dbReference type="EMBL" id="WIXK01000012">
    <property type="protein sequence ID" value="MQY44243.1"/>
    <property type="molecule type" value="Genomic_DNA"/>
</dbReference>
<organism evidence="4 5">
    <name type="scientific">Tritonibacter aquimaris</name>
    <dbReference type="NCBI Taxonomy" id="2663379"/>
    <lineage>
        <taxon>Bacteria</taxon>
        <taxon>Pseudomonadati</taxon>
        <taxon>Pseudomonadota</taxon>
        <taxon>Alphaproteobacteria</taxon>
        <taxon>Rhodobacterales</taxon>
        <taxon>Paracoccaceae</taxon>
        <taxon>Tritonibacter</taxon>
    </lineage>
</organism>
<dbReference type="SUPFAM" id="SSF111369">
    <property type="entry name" value="HlyD-like secretion proteins"/>
    <property type="match status" value="1"/>
</dbReference>
<comment type="caution">
    <text evidence="4">The sequence shown here is derived from an EMBL/GenBank/DDBJ whole genome shotgun (WGS) entry which is preliminary data.</text>
</comment>
<feature type="chain" id="PRO_5032436797" evidence="2">
    <location>
        <begin position="23"/>
        <end position="387"/>
    </location>
</feature>
<evidence type="ECO:0000256" key="2">
    <source>
        <dbReference type="SAM" id="SignalP"/>
    </source>
</evidence>
<dbReference type="AlphaFoldDB" id="A0A844ASZ5"/>
<protein>
    <submittedName>
        <fullName evidence="4">Efflux RND transporter periplasmic adaptor subunit</fullName>
    </submittedName>
</protein>
<feature type="signal peptide" evidence="2">
    <location>
        <begin position="1"/>
        <end position="22"/>
    </location>
</feature>
<dbReference type="Gene3D" id="2.40.30.170">
    <property type="match status" value="1"/>
</dbReference>
<sequence>MFKNWIGAAALLAAGAFVLYRADEMPPETKVQTQSLLKADIHILTPKSRQVTVSTYGKLRPRWHSRLSAEVGGRVVMVSERLLTGARFQQGDLLAQIEDSSYRSAAAAARSELATAERTLLEEEQRGKLALENWRASGLGGAASALTLRQPQLVEARAAVEASRASLRQAEYELEQTRITAPFDGVVASRSLNPGEVVQVGSQIAEVFDTSVFEVTASLSVRQFAQLGASVGAEAILTSAAGEVWQGEVVRVDPSVDSKNRWIKLLVQLAPGTPAMPGQFLTIELQGRWYDALYAVPDALITRQGSMWYLDASDQLQMFTADPVFAEDGVSYFVAEEGLPQPLRLAVPRSAYLKGVKAQANVVSGPALNAGHVAGKHMDRVAEGVFQ</sequence>
<dbReference type="PANTHER" id="PTHR30469:SF12">
    <property type="entry name" value="MULTIDRUG RESISTANCE PROTEIN MDTA"/>
    <property type="match status" value="1"/>
</dbReference>
<feature type="domain" description="CzcB-like barrel-sandwich hybrid" evidence="3">
    <location>
        <begin position="67"/>
        <end position="208"/>
    </location>
</feature>
<gene>
    <name evidence="4" type="ORF">GG681_16470</name>
</gene>
<dbReference type="RefSeq" id="WP_153549138.1">
    <property type="nucleotide sequence ID" value="NZ_WIXK01000012.1"/>
</dbReference>
<name>A0A844ASZ5_9RHOB</name>
<comment type="similarity">
    <text evidence="1">Belongs to the membrane fusion protein (MFP) (TC 8.A.1) family.</text>
</comment>
<keyword evidence="2" id="KW-0732">Signal</keyword>
<dbReference type="Gene3D" id="2.40.50.100">
    <property type="match status" value="1"/>
</dbReference>
<evidence type="ECO:0000313" key="5">
    <source>
        <dbReference type="Proteomes" id="UP000436694"/>
    </source>
</evidence>
<accession>A0A844ASZ5</accession>
<dbReference type="Gene3D" id="1.10.287.470">
    <property type="entry name" value="Helix hairpin bin"/>
    <property type="match status" value="1"/>
</dbReference>
<dbReference type="GO" id="GO:0015562">
    <property type="term" value="F:efflux transmembrane transporter activity"/>
    <property type="evidence" value="ECO:0007669"/>
    <property type="project" value="TreeGrafter"/>
</dbReference>
<evidence type="ECO:0000313" key="4">
    <source>
        <dbReference type="EMBL" id="MQY44243.1"/>
    </source>
</evidence>
<dbReference type="Proteomes" id="UP000436694">
    <property type="component" value="Unassembled WGS sequence"/>
</dbReference>
<dbReference type="InterPro" id="IPR006143">
    <property type="entry name" value="RND_pump_MFP"/>
</dbReference>
<dbReference type="NCBIfam" id="TIGR01730">
    <property type="entry name" value="RND_mfp"/>
    <property type="match status" value="1"/>
</dbReference>
<proteinExistence type="inferred from homology"/>
<dbReference type="InterPro" id="IPR058647">
    <property type="entry name" value="BSH_CzcB-like"/>
</dbReference>
<keyword evidence="5" id="KW-1185">Reference proteome</keyword>
<dbReference type="Pfam" id="PF25973">
    <property type="entry name" value="BSH_CzcB"/>
    <property type="match status" value="1"/>
</dbReference>
<dbReference type="GO" id="GO:1990281">
    <property type="term" value="C:efflux pump complex"/>
    <property type="evidence" value="ECO:0007669"/>
    <property type="project" value="TreeGrafter"/>
</dbReference>
<reference evidence="4 5" key="1">
    <citation type="submission" date="2019-10" db="EMBL/GenBank/DDBJ databases">
        <title>Epibacterium sp. nov., isolated from seawater.</title>
        <authorList>
            <person name="Zhang X."/>
            <person name="Li N."/>
        </authorList>
    </citation>
    <scope>NUCLEOTIDE SEQUENCE [LARGE SCALE GENOMIC DNA]</scope>
    <source>
        <strain evidence="4 5">SM1969</strain>
    </source>
</reference>
<dbReference type="PANTHER" id="PTHR30469">
    <property type="entry name" value="MULTIDRUG RESISTANCE PROTEIN MDTA"/>
    <property type="match status" value="1"/>
</dbReference>
<evidence type="ECO:0000259" key="3">
    <source>
        <dbReference type="Pfam" id="PF25973"/>
    </source>
</evidence>